<protein>
    <recommendedName>
        <fullName evidence="8">Probable cytosol aminopeptidase</fullName>
        <ecNumber evidence="8">3.4.11.1</ecNumber>
    </recommendedName>
    <alternativeName>
        <fullName evidence="8">Leucine aminopeptidase</fullName>
        <shortName evidence="8">LAP</shortName>
        <ecNumber evidence="8">3.4.11.10</ecNumber>
    </alternativeName>
    <alternativeName>
        <fullName evidence="8">Leucyl aminopeptidase</fullName>
    </alternativeName>
</protein>
<evidence type="ECO:0000256" key="4">
    <source>
        <dbReference type="ARBA" id="ARBA00022438"/>
    </source>
</evidence>
<proteinExistence type="inferred from homology"/>
<organism evidence="10 11">
    <name type="scientific">Fictibacillus solisalsi</name>
    <dbReference type="NCBI Taxonomy" id="459525"/>
    <lineage>
        <taxon>Bacteria</taxon>
        <taxon>Bacillati</taxon>
        <taxon>Bacillota</taxon>
        <taxon>Bacilli</taxon>
        <taxon>Bacillales</taxon>
        <taxon>Fictibacillaceae</taxon>
        <taxon>Fictibacillus</taxon>
    </lineage>
</organism>
<dbReference type="GO" id="GO:0006508">
    <property type="term" value="P:proteolysis"/>
    <property type="evidence" value="ECO:0007669"/>
    <property type="project" value="UniProtKB-KW"/>
</dbReference>
<dbReference type="NCBIfam" id="NF002083">
    <property type="entry name" value="PRK00913.3-5"/>
    <property type="match status" value="1"/>
</dbReference>
<dbReference type="NCBIfam" id="NF002073">
    <property type="entry name" value="PRK00913.1-2"/>
    <property type="match status" value="1"/>
</dbReference>
<dbReference type="CDD" id="cd00433">
    <property type="entry name" value="Peptidase_M17"/>
    <property type="match status" value="1"/>
</dbReference>
<comment type="subcellular location">
    <subcellularLocation>
        <location evidence="8">Cytoplasm</location>
    </subcellularLocation>
</comment>
<name>A0A1G9XDS5_9BACL</name>
<dbReference type="EMBL" id="FNHW01000001">
    <property type="protein sequence ID" value="SDM94959.1"/>
    <property type="molecule type" value="Genomic_DNA"/>
</dbReference>
<feature type="active site" evidence="8">
    <location>
        <position position="349"/>
    </location>
</feature>
<dbReference type="AlphaFoldDB" id="A0A1G9XDS5"/>
<dbReference type="EC" id="3.4.11.10" evidence="8"/>
<sequence length="501" mass="54619">MFTVKENWKKADTEEALLVGLWADHKKLEGIPAELDEVFNGHITQLLREGDIQTHARAVTKVHTFGIVGAKRIYFIGLGRRNEAKYETLREAFGRAVGQLTREKREKAAIVMETFENERIPPERLAHALAEAVTAASYAFENYKERTNERDKKLTEISVYSSDSQTRKGLSTGYAFGTGINTARNLINTPGNLMTPTDLAQAAMGIARKYRMDYEILEREDMERLGMGALLAVSQGSDEPPKLITVKYKGRDTWDHVLALVGKGLTFDSGGYSIKPASNMHEMKSDMGGSAAVLGAMEIVGQLKPQTNILFVIPSSENLINGKAMKPGDVFTSLSGKTIEVRNTDAEGRLILADAITYAKEMGANYLVDVATLTGGVVVALGDTTTGAVTNNEAFFQQVRASADHEGEYLWQLPSHPHFREMLRSSDVADLNNSTGRLGHAITGGLFVGEFAGKTPWVHLDIAGTAYSSKPSALGPKGATGVMVRTLAGLAMNFQANREEE</sequence>
<dbReference type="PRINTS" id="PR00481">
    <property type="entry name" value="LAMNOPPTDASE"/>
</dbReference>
<dbReference type="Gene3D" id="3.40.630.10">
    <property type="entry name" value="Zn peptidases"/>
    <property type="match status" value="1"/>
</dbReference>
<comment type="catalytic activity">
    <reaction evidence="1 8">
        <text>Release of an N-terminal amino acid, Xaa-|-Yaa-, in which Xaa is preferably Leu, but may be other amino acids including Pro although not Arg or Lys, and Yaa may be Pro. Amino acid amides and methyl esters are also readily hydrolyzed, but rates on arylamides are exceedingly low.</text>
        <dbReference type="EC" id="3.4.11.1"/>
    </reaction>
</comment>
<keyword evidence="8" id="KW-0479">Metal-binding</keyword>
<comment type="cofactor">
    <cofactor evidence="8">
        <name>Mn(2+)</name>
        <dbReference type="ChEBI" id="CHEBI:29035"/>
    </cofactor>
    <text evidence="8">Binds 2 manganese ions per subunit.</text>
</comment>
<dbReference type="EC" id="3.4.11.1" evidence="8"/>
<feature type="domain" description="Cytosol aminopeptidase" evidence="9">
    <location>
        <begin position="343"/>
        <end position="350"/>
    </location>
</feature>
<dbReference type="GO" id="GO:0005737">
    <property type="term" value="C:cytoplasm"/>
    <property type="evidence" value="ECO:0007669"/>
    <property type="project" value="UniProtKB-SubCell"/>
</dbReference>
<dbReference type="InterPro" id="IPR011356">
    <property type="entry name" value="Leucine_aapep/pepB"/>
</dbReference>
<dbReference type="Proteomes" id="UP000199544">
    <property type="component" value="Unassembled WGS sequence"/>
</dbReference>
<feature type="active site" evidence="8">
    <location>
        <position position="275"/>
    </location>
</feature>
<evidence type="ECO:0000313" key="11">
    <source>
        <dbReference type="Proteomes" id="UP000199544"/>
    </source>
</evidence>
<feature type="binding site" evidence="8">
    <location>
        <position position="347"/>
    </location>
    <ligand>
        <name>Mn(2+)</name>
        <dbReference type="ChEBI" id="CHEBI:29035"/>
        <label>2</label>
    </ligand>
</feature>
<evidence type="ECO:0000313" key="10">
    <source>
        <dbReference type="EMBL" id="SDM94959.1"/>
    </source>
</evidence>
<comment type="catalytic activity">
    <reaction evidence="2 8">
        <text>Release of an N-terminal amino acid, preferentially leucine, but not glutamic or aspartic acids.</text>
        <dbReference type="EC" id="3.4.11.10"/>
    </reaction>
</comment>
<gene>
    <name evidence="8" type="primary">pepA</name>
    <name evidence="10" type="ORF">SAMN04488137_2737</name>
</gene>
<keyword evidence="11" id="KW-1185">Reference proteome</keyword>
<reference evidence="11" key="1">
    <citation type="submission" date="2016-10" db="EMBL/GenBank/DDBJ databases">
        <authorList>
            <person name="Varghese N."/>
            <person name="Submissions S."/>
        </authorList>
    </citation>
    <scope>NUCLEOTIDE SEQUENCE [LARGE SCALE GENOMIC DNA]</scope>
    <source>
        <strain evidence="11">CGMCC 1.6854</strain>
    </source>
</reference>
<dbReference type="STRING" id="459525.SAMN04488137_2737"/>
<feature type="binding site" evidence="8">
    <location>
        <position position="268"/>
    </location>
    <ligand>
        <name>Mn(2+)</name>
        <dbReference type="ChEBI" id="CHEBI:29035"/>
        <label>2</label>
    </ligand>
</feature>
<keyword evidence="5 8" id="KW-0645">Protease</keyword>
<evidence type="ECO:0000256" key="2">
    <source>
        <dbReference type="ARBA" id="ARBA00000967"/>
    </source>
</evidence>
<evidence type="ECO:0000256" key="7">
    <source>
        <dbReference type="ARBA" id="ARBA00049972"/>
    </source>
</evidence>
<evidence type="ECO:0000256" key="1">
    <source>
        <dbReference type="ARBA" id="ARBA00000135"/>
    </source>
</evidence>
<feature type="binding site" evidence="8">
    <location>
        <position position="286"/>
    </location>
    <ligand>
        <name>Mn(2+)</name>
        <dbReference type="ChEBI" id="CHEBI:29035"/>
        <label>2</label>
    </ligand>
</feature>
<comment type="function">
    <text evidence="7 8">Presumably involved in the processing and regular turnover of intracellular proteins. Catalyzes the removal of unsubstituted N-terminal amino acids from various peptides.</text>
</comment>
<feature type="binding site" evidence="8">
    <location>
        <position position="345"/>
    </location>
    <ligand>
        <name>Mn(2+)</name>
        <dbReference type="ChEBI" id="CHEBI:29035"/>
        <label>1</label>
    </ligand>
</feature>
<evidence type="ECO:0000256" key="3">
    <source>
        <dbReference type="ARBA" id="ARBA00009528"/>
    </source>
</evidence>
<dbReference type="GO" id="GO:0030145">
    <property type="term" value="F:manganese ion binding"/>
    <property type="evidence" value="ECO:0007669"/>
    <property type="project" value="UniProtKB-UniRule"/>
</dbReference>
<dbReference type="Pfam" id="PF00883">
    <property type="entry name" value="Peptidase_M17"/>
    <property type="match status" value="1"/>
</dbReference>
<dbReference type="Gene3D" id="3.40.220.10">
    <property type="entry name" value="Leucine Aminopeptidase, subunit E, domain 1"/>
    <property type="match status" value="1"/>
</dbReference>
<dbReference type="NCBIfam" id="NF002074">
    <property type="entry name" value="PRK00913.1-4"/>
    <property type="match status" value="1"/>
</dbReference>
<keyword evidence="4 8" id="KW-0031">Aminopeptidase</keyword>
<comment type="similarity">
    <text evidence="3 8">Belongs to the peptidase M17 family.</text>
</comment>
<dbReference type="InterPro" id="IPR023042">
    <property type="entry name" value="Peptidase_M17_leu_NH2_pept"/>
</dbReference>
<dbReference type="PANTHER" id="PTHR11963:SF23">
    <property type="entry name" value="CYTOSOL AMINOPEPTIDASE"/>
    <property type="match status" value="1"/>
</dbReference>
<accession>A0A1G9XDS5</accession>
<dbReference type="InterPro" id="IPR000819">
    <property type="entry name" value="Peptidase_M17_C"/>
</dbReference>
<evidence type="ECO:0000259" key="9">
    <source>
        <dbReference type="PROSITE" id="PS00631"/>
    </source>
</evidence>
<feature type="binding site" evidence="8">
    <location>
        <position position="268"/>
    </location>
    <ligand>
        <name>Mn(2+)</name>
        <dbReference type="ChEBI" id="CHEBI:29035"/>
        <label>1</label>
    </ligand>
</feature>
<evidence type="ECO:0000256" key="5">
    <source>
        <dbReference type="ARBA" id="ARBA00022670"/>
    </source>
</evidence>
<dbReference type="Pfam" id="PF02789">
    <property type="entry name" value="Peptidase_M17_N"/>
    <property type="match status" value="1"/>
</dbReference>
<keyword evidence="8" id="KW-0464">Manganese</keyword>
<keyword evidence="6 8" id="KW-0378">Hydrolase</keyword>
<dbReference type="OrthoDB" id="9809354at2"/>
<dbReference type="SUPFAM" id="SSF53187">
    <property type="entry name" value="Zn-dependent exopeptidases"/>
    <property type="match status" value="1"/>
</dbReference>
<dbReference type="InterPro" id="IPR043472">
    <property type="entry name" value="Macro_dom-like"/>
</dbReference>
<feature type="binding site" evidence="8">
    <location>
        <position position="347"/>
    </location>
    <ligand>
        <name>Mn(2+)</name>
        <dbReference type="ChEBI" id="CHEBI:29035"/>
        <label>1</label>
    </ligand>
</feature>
<evidence type="ECO:0000256" key="6">
    <source>
        <dbReference type="ARBA" id="ARBA00022801"/>
    </source>
</evidence>
<keyword evidence="8" id="KW-0963">Cytoplasm</keyword>
<dbReference type="InterPro" id="IPR008283">
    <property type="entry name" value="Peptidase_M17_N"/>
</dbReference>
<dbReference type="HAMAP" id="MF_00181">
    <property type="entry name" value="Cytosol_peptidase_M17"/>
    <property type="match status" value="1"/>
</dbReference>
<dbReference type="RefSeq" id="WP_090235302.1">
    <property type="nucleotide sequence ID" value="NZ_FNHW01000001.1"/>
</dbReference>
<dbReference type="GO" id="GO:0070006">
    <property type="term" value="F:metalloaminopeptidase activity"/>
    <property type="evidence" value="ECO:0007669"/>
    <property type="project" value="InterPro"/>
</dbReference>
<dbReference type="PROSITE" id="PS00631">
    <property type="entry name" value="CYTOSOL_AP"/>
    <property type="match status" value="1"/>
</dbReference>
<evidence type="ECO:0000256" key="8">
    <source>
        <dbReference type="HAMAP-Rule" id="MF_00181"/>
    </source>
</evidence>
<dbReference type="SUPFAM" id="SSF52949">
    <property type="entry name" value="Macro domain-like"/>
    <property type="match status" value="1"/>
</dbReference>
<dbReference type="PANTHER" id="PTHR11963">
    <property type="entry name" value="LEUCINE AMINOPEPTIDASE-RELATED"/>
    <property type="match status" value="1"/>
</dbReference>
<feature type="binding site" evidence="8">
    <location>
        <position position="263"/>
    </location>
    <ligand>
        <name>Mn(2+)</name>
        <dbReference type="ChEBI" id="CHEBI:29035"/>
        <label>2</label>
    </ligand>
</feature>